<name>A0A7J4IY84_9ARCH</name>
<dbReference type="InterPro" id="IPR050311">
    <property type="entry name" value="ORC1/CDC6"/>
</dbReference>
<keyword evidence="2 5" id="KW-0235">DNA replication</keyword>
<dbReference type="PANTHER" id="PTHR10763:SF26">
    <property type="entry name" value="CELL DIVISION CONTROL PROTEIN 6 HOMOLOG"/>
    <property type="match status" value="1"/>
</dbReference>
<feature type="binding site" evidence="5">
    <location>
        <begin position="65"/>
        <end position="69"/>
    </location>
    <ligand>
        <name>ATP</name>
        <dbReference type="ChEBI" id="CHEBI:30616"/>
    </ligand>
</feature>
<proteinExistence type="inferred from homology"/>
<dbReference type="InterPro" id="IPR014277">
    <property type="entry name" value="Orc1/Cdc6_arc"/>
</dbReference>
<comment type="function">
    <text evidence="5">Involved in regulation of DNA replication.</text>
</comment>
<dbReference type="Pfam" id="PF22703">
    <property type="entry name" value="Cdc6_lid"/>
    <property type="match status" value="1"/>
</dbReference>
<dbReference type="Proteomes" id="UP000565078">
    <property type="component" value="Unassembled WGS sequence"/>
</dbReference>
<feature type="binding site" evidence="5">
    <location>
        <position position="205"/>
    </location>
    <ligand>
        <name>ATP</name>
        <dbReference type="ChEBI" id="CHEBI:30616"/>
    </ligand>
</feature>
<evidence type="ECO:0000259" key="6">
    <source>
        <dbReference type="SMART" id="SM00382"/>
    </source>
</evidence>
<evidence type="ECO:0000256" key="4">
    <source>
        <dbReference type="ARBA" id="ARBA00022840"/>
    </source>
</evidence>
<dbReference type="CDD" id="cd00009">
    <property type="entry name" value="AAA"/>
    <property type="match status" value="1"/>
</dbReference>
<sequence length="381" mass="42517">MAKNLFSGKFREASVFLDERFLYPEFIPERLPFREKEIESLAYCFDPVLRGRKPFNAFVAGPTGVGKTACVKYVLRELQDSFDRAKLLYLNCFEYNSRTAVLSAIANFVGAALPRRGLATDEIFSKMAEYLRKCGYTPVVVLDEVDQLLLSEANSKTLYDLVRIVEHEKLSMGIVMISNDTALTSRLDARIKSSMAEQTVMFDPYGPAQLKGIISERAELAFVKGALDNEVVNVAAAHAARLGGDCRVALESLLKAGRIAERANRPKVQLADLASAFEDVDAVSLLKGLKHLDKDELGLLQIICQNQPVQSGRVYELYSRGSGDGLKERRLRDILSVLEKQGLVEGRPISLGNRGKSREYHVRAPRQLLEKEIEKQLSAKK</sequence>
<dbReference type="GO" id="GO:0005524">
    <property type="term" value="F:ATP binding"/>
    <property type="evidence" value="ECO:0007669"/>
    <property type="project" value="UniProtKB-UniRule"/>
</dbReference>
<organism evidence="7 8">
    <name type="scientific">Candidatus Iainarchaeum sp</name>
    <dbReference type="NCBI Taxonomy" id="3101447"/>
    <lineage>
        <taxon>Archaea</taxon>
        <taxon>Candidatus Iainarchaeota</taxon>
        <taxon>Candidatus Iainarchaeia</taxon>
        <taxon>Candidatus Iainarchaeales</taxon>
        <taxon>Candidatus Iainarchaeaceae</taxon>
        <taxon>Candidatus Iainarchaeum</taxon>
    </lineage>
</organism>
<dbReference type="EMBL" id="DUGC01000116">
    <property type="protein sequence ID" value="HIH10482.1"/>
    <property type="molecule type" value="Genomic_DNA"/>
</dbReference>
<dbReference type="PANTHER" id="PTHR10763">
    <property type="entry name" value="CELL DIVISION CONTROL PROTEIN 6-RELATED"/>
    <property type="match status" value="1"/>
</dbReference>
<gene>
    <name evidence="7" type="ORF">HA254_07500</name>
</gene>
<dbReference type="AlphaFoldDB" id="A0A7J4IY84"/>
<accession>A0A7J4IY84</accession>
<dbReference type="InterPro" id="IPR049945">
    <property type="entry name" value="AAA_22"/>
</dbReference>
<dbReference type="Gene3D" id="1.10.10.10">
    <property type="entry name" value="Winged helix-like DNA-binding domain superfamily/Winged helix DNA-binding domain"/>
    <property type="match status" value="1"/>
</dbReference>
<dbReference type="InterPro" id="IPR036388">
    <property type="entry name" value="WH-like_DNA-bd_sf"/>
</dbReference>
<dbReference type="Pfam" id="PF13401">
    <property type="entry name" value="AAA_22"/>
    <property type="match status" value="1"/>
</dbReference>
<evidence type="ECO:0000256" key="2">
    <source>
        <dbReference type="ARBA" id="ARBA00022705"/>
    </source>
</evidence>
<evidence type="ECO:0000256" key="1">
    <source>
        <dbReference type="ARBA" id="ARBA00006184"/>
    </source>
</evidence>
<dbReference type="SMART" id="SM00382">
    <property type="entry name" value="AAA"/>
    <property type="match status" value="1"/>
</dbReference>
<evidence type="ECO:0000256" key="3">
    <source>
        <dbReference type="ARBA" id="ARBA00022741"/>
    </source>
</evidence>
<dbReference type="HAMAP" id="MF_01407">
    <property type="entry name" value="ORC1_type_DNA_replic_protein"/>
    <property type="match status" value="1"/>
</dbReference>
<dbReference type="Gene3D" id="1.10.8.60">
    <property type="match status" value="1"/>
</dbReference>
<dbReference type="NCBIfam" id="TIGR02928">
    <property type="entry name" value="orc1/cdc6 family replication initiation protein"/>
    <property type="match status" value="1"/>
</dbReference>
<dbReference type="InterPro" id="IPR003593">
    <property type="entry name" value="AAA+_ATPase"/>
</dbReference>
<comment type="similarity">
    <text evidence="1 5">Belongs to the CDC6/cdc18 family.</text>
</comment>
<dbReference type="InterPro" id="IPR027417">
    <property type="entry name" value="P-loop_NTPase"/>
</dbReference>
<evidence type="ECO:0000313" key="8">
    <source>
        <dbReference type="Proteomes" id="UP000565078"/>
    </source>
</evidence>
<evidence type="ECO:0000256" key="5">
    <source>
        <dbReference type="HAMAP-Rule" id="MF_01407"/>
    </source>
</evidence>
<keyword evidence="3 5" id="KW-0547">Nucleotide-binding</keyword>
<protein>
    <recommendedName>
        <fullName evidence="5">ORC1-type DNA replication protein</fullName>
    </recommendedName>
</protein>
<evidence type="ECO:0000313" key="7">
    <source>
        <dbReference type="EMBL" id="HIH10482.1"/>
    </source>
</evidence>
<comment type="caution">
    <text evidence="7">The sequence shown here is derived from an EMBL/GenBank/DDBJ whole genome shotgun (WGS) entry which is preliminary data.</text>
</comment>
<reference evidence="8" key="1">
    <citation type="journal article" date="2020" name="bioRxiv">
        <title>A rank-normalized archaeal taxonomy based on genome phylogeny resolves widespread incomplete and uneven classifications.</title>
        <authorList>
            <person name="Rinke C."/>
            <person name="Chuvochina M."/>
            <person name="Mussig A.J."/>
            <person name="Chaumeil P.-A."/>
            <person name="Waite D.W."/>
            <person name="Whitman W.B."/>
            <person name="Parks D.H."/>
            <person name="Hugenholtz P."/>
        </authorList>
    </citation>
    <scope>NUCLEOTIDE SEQUENCE [LARGE SCALE GENOMIC DNA]</scope>
</reference>
<dbReference type="InterPro" id="IPR055237">
    <property type="entry name" value="Cdc6_lid"/>
</dbReference>
<dbReference type="InterPro" id="IPR036390">
    <property type="entry name" value="WH_DNA-bd_sf"/>
</dbReference>
<dbReference type="SUPFAM" id="SSF52540">
    <property type="entry name" value="P-loop containing nucleoside triphosphate hydrolases"/>
    <property type="match status" value="1"/>
</dbReference>
<feature type="domain" description="AAA+ ATPase" evidence="6">
    <location>
        <begin position="53"/>
        <end position="206"/>
    </location>
</feature>
<dbReference type="GO" id="GO:0006260">
    <property type="term" value="P:DNA replication"/>
    <property type="evidence" value="ECO:0007669"/>
    <property type="project" value="UniProtKB-UniRule"/>
</dbReference>
<keyword evidence="4 5" id="KW-0067">ATP-binding</keyword>
<dbReference type="GO" id="GO:0016887">
    <property type="term" value="F:ATP hydrolysis activity"/>
    <property type="evidence" value="ECO:0007669"/>
    <property type="project" value="InterPro"/>
</dbReference>
<dbReference type="SUPFAM" id="SSF46785">
    <property type="entry name" value="Winged helix' DNA-binding domain"/>
    <property type="match status" value="1"/>
</dbReference>
<feature type="binding site" evidence="5">
    <location>
        <position position="217"/>
    </location>
    <ligand>
        <name>ATP</name>
        <dbReference type="ChEBI" id="CHEBI:30616"/>
    </ligand>
</feature>
<dbReference type="Gene3D" id="3.40.50.300">
    <property type="entry name" value="P-loop containing nucleotide triphosphate hydrolases"/>
    <property type="match status" value="1"/>
</dbReference>